<evidence type="ECO:0000256" key="4">
    <source>
        <dbReference type="ARBA" id="ARBA00022679"/>
    </source>
</evidence>
<dbReference type="EC" id="2.7.13.3" evidence="2"/>
<dbReference type="InterPro" id="IPR003594">
    <property type="entry name" value="HATPase_dom"/>
</dbReference>
<reference evidence="11" key="1">
    <citation type="submission" date="2017-03" db="EMBL/GenBank/DDBJ databases">
        <authorList>
            <person name="Safronova V.I."/>
            <person name="Sazanova A.L."/>
            <person name="Chirak E.R."/>
        </authorList>
    </citation>
    <scope>NUCLEOTIDE SEQUENCE [LARGE SCALE GENOMIC DNA]</scope>
    <source>
        <strain evidence="11">Ach-343</strain>
    </source>
</reference>
<evidence type="ECO:0000259" key="8">
    <source>
        <dbReference type="Pfam" id="PF07568"/>
    </source>
</evidence>
<comment type="caution">
    <text evidence="10">The sequence shown here is derived from an EMBL/GenBank/DDBJ whole genome shotgun (WGS) entry which is preliminary data.</text>
</comment>
<dbReference type="PANTHER" id="PTHR41523:SF8">
    <property type="entry name" value="ETHYLENE RESPONSE SENSOR PROTEIN"/>
    <property type="match status" value="1"/>
</dbReference>
<keyword evidence="4" id="KW-0808">Transferase</keyword>
<keyword evidence="11" id="KW-1185">Reference proteome</keyword>
<dbReference type="OrthoDB" id="7570749at2"/>
<dbReference type="AlphaFoldDB" id="A0A2W7BUM3"/>
<feature type="domain" description="Signal transduction histidine kinase subgroup 2 dimerisation and phosphoacceptor" evidence="8">
    <location>
        <begin position="23"/>
        <end position="95"/>
    </location>
</feature>
<dbReference type="RefSeq" id="WP_111547895.1">
    <property type="nucleotide sequence ID" value="NZ_MZXV01000070.1"/>
</dbReference>
<dbReference type="GO" id="GO:0005524">
    <property type="term" value="F:ATP binding"/>
    <property type="evidence" value="ECO:0007669"/>
    <property type="project" value="UniProtKB-KW"/>
</dbReference>
<dbReference type="Pfam" id="PF07568">
    <property type="entry name" value="HisKA_2"/>
    <property type="match status" value="1"/>
</dbReference>
<proteinExistence type="predicted"/>
<dbReference type="InterPro" id="IPR011495">
    <property type="entry name" value="Sig_transdc_His_kin_sub2_dim/P"/>
</dbReference>
<dbReference type="SUPFAM" id="SSF55874">
    <property type="entry name" value="ATPase domain of HSP90 chaperone/DNA topoisomerase II/histidine kinase"/>
    <property type="match status" value="1"/>
</dbReference>
<dbReference type="PANTHER" id="PTHR41523">
    <property type="entry name" value="TWO-COMPONENT SYSTEM SENSOR PROTEIN"/>
    <property type="match status" value="1"/>
</dbReference>
<dbReference type="GO" id="GO:0004673">
    <property type="term" value="F:protein histidine kinase activity"/>
    <property type="evidence" value="ECO:0007669"/>
    <property type="project" value="UniProtKB-EC"/>
</dbReference>
<keyword evidence="6" id="KW-0418">Kinase</keyword>
<evidence type="ECO:0000313" key="10">
    <source>
        <dbReference type="EMBL" id="PZV34580.1"/>
    </source>
</evidence>
<feature type="domain" description="Histidine kinase/HSP90-like ATPase" evidence="9">
    <location>
        <begin position="108"/>
        <end position="172"/>
    </location>
</feature>
<accession>A0A2W7BUM3</accession>
<evidence type="ECO:0000313" key="11">
    <source>
        <dbReference type="Proteomes" id="UP000248616"/>
    </source>
</evidence>
<protein>
    <recommendedName>
        <fullName evidence="2">histidine kinase</fullName>
        <ecNumber evidence="2">2.7.13.3</ecNumber>
    </recommendedName>
</protein>
<sequence length="210" mass="22271">MLTGCANPSTSSCQPLASHLVEEISHRVINEYSEAIAILSLAASQGEVKAAPALRRAADRLHAMAEAHRSLLVPIAEEDFDLGHHVGKLCSSLSRASLGERGIQLTVATDEIRLDAARCWRVGLIVSELVRNAARHGLKDRQGSIRVSLNRSGSSIWCVVCDDGCAASDPPEGSGGRLIRALTAELGGSVQWKFTPCGSVAGVRFPLITP</sequence>
<gene>
    <name evidence="10" type="ORF">B5V02_31160</name>
</gene>
<name>A0A2W7BUM3_9HYPH</name>
<evidence type="ECO:0000256" key="7">
    <source>
        <dbReference type="ARBA" id="ARBA00022840"/>
    </source>
</evidence>
<dbReference type="Gene3D" id="3.30.565.10">
    <property type="entry name" value="Histidine kinase-like ATPase, C-terminal domain"/>
    <property type="match status" value="1"/>
</dbReference>
<evidence type="ECO:0000256" key="1">
    <source>
        <dbReference type="ARBA" id="ARBA00000085"/>
    </source>
</evidence>
<evidence type="ECO:0000256" key="5">
    <source>
        <dbReference type="ARBA" id="ARBA00022741"/>
    </source>
</evidence>
<keyword evidence="3" id="KW-0597">Phosphoprotein</keyword>
<comment type="catalytic activity">
    <reaction evidence="1">
        <text>ATP + protein L-histidine = ADP + protein N-phospho-L-histidine.</text>
        <dbReference type="EC" id="2.7.13.3"/>
    </reaction>
</comment>
<dbReference type="Proteomes" id="UP000248616">
    <property type="component" value="Unassembled WGS sequence"/>
</dbReference>
<keyword evidence="7" id="KW-0067">ATP-binding</keyword>
<dbReference type="EMBL" id="MZXV01000070">
    <property type="protein sequence ID" value="PZV34580.1"/>
    <property type="molecule type" value="Genomic_DNA"/>
</dbReference>
<evidence type="ECO:0000256" key="3">
    <source>
        <dbReference type="ARBA" id="ARBA00022553"/>
    </source>
</evidence>
<dbReference type="Pfam" id="PF13581">
    <property type="entry name" value="HATPase_c_2"/>
    <property type="match status" value="1"/>
</dbReference>
<evidence type="ECO:0000256" key="6">
    <source>
        <dbReference type="ARBA" id="ARBA00022777"/>
    </source>
</evidence>
<keyword evidence="5" id="KW-0547">Nucleotide-binding</keyword>
<organism evidence="10 11">
    <name type="scientific">Mesorhizobium kowhaii</name>
    <dbReference type="NCBI Taxonomy" id="1300272"/>
    <lineage>
        <taxon>Bacteria</taxon>
        <taxon>Pseudomonadati</taxon>
        <taxon>Pseudomonadota</taxon>
        <taxon>Alphaproteobacteria</taxon>
        <taxon>Hyphomicrobiales</taxon>
        <taxon>Phyllobacteriaceae</taxon>
        <taxon>Mesorhizobium</taxon>
    </lineage>
</organism>
<dbReference type="InterPro" id="IPR036890">
    <property type="entry name" value="HATPase_C_sf"/>
</dbReference>
<evidence type="ECO:0000256" key="2">
    <source>
        <dbReference type="ARBA" id="ARBA00012438"/>
    </source>
</evidence>
<evidence type="ECO:0000259" key="9">
    <source>
        <dbReference type="Pfam" id="PF13581"/>
    </source>
</evidence>